<accession>A0A1I7W9M5</accession>
<dbReference type="AlphaFoldDB" id="A0A1I7W9M5"/>
<name>A0A1I7W9M5_HETBA</name>
<keyword evidence="1" id="KW-1185">Reference proteome</keyword>
<evidence type="ECO:0000313" key="1">
    <source>
        <dbReference type="Proteomes" id="UP000095283"/>
    </source>
</evidence>
<sequence>MMYSDLPLKQLKDNNGLKYISPSTSFIKGIHDDKSVNSMLVKDRKETTLTSQRLLSMPIGLAPKPVLIDLTIYK</sequence>
<dbReference type="WBParaSite" id="Hba_01370">
    <property type="protein sequence ID" value="Hba_01370"/>
    <property type="gene ID" value="Hba_01370"/>
</dbReference>
<proteinExistence type="predicted"/>
<evidence type="ECO:0000313" key="2">
    <source>
        <dbReference type="WBParaSite" id="Hba_01370"/>
    </source>
</evidence>
<protein>
    <submittedName>
        <fullName evidence="2">Lipoprotein</fullName>
    </submittedName>
</protein>
<reference evidence="2" key="1">
    <citation type="submission" date="2016-11" db="UniProtKB">
        <authorList>
            <consortium name="WormBaseParasite"/>
        </authorList>
    </citation>
    <scope>IDENTIFICATION</scope>
</reference>
<organism evidence="1 2">
    <name type="scientific">Heterorhabditis bacteriophora</name>
    <name type="common">Entomopathogenic nematode worm</name>
    <dbReference type="NCBI Taxonomy" id="37862"/>
    <lineage>
        <taxon>Eukaryota</taxon>
        <taxon>Metazoa</taxon>
        <taxon>Ecdysozoa</taxon>
        <taxon>Nematoda</taxon>
        <taxon>Chromadorea</taxon>
        <taxon>Rhabditida</taxon>
        <taxon>Rhabditina</taxon>
        <taxon>Rhabditomorpha</taxon>
        <taxon>Strongyloidea</taxon>
        <taxon>Heterorhabditidae</taxon>
        <taxon>Heterorhabditis</taxon>
    </lineage>
</organism>
<dbReference type="Proteomes" id="UP000095283">
    <property type="component" value="Unplaced"/>
</dbReference>